<organism evidence="1 2">
    <name type="scientific">Candidatus Falkowbacteria bacterium GW2011_GWA2_39_24</name>
    <dbReference type="NCBI Taxonomy" id="1618634"/>
    <lineage>
        <taxon>Bacteria</taxon>
        <taxon>Candidatus Falkowiibacteriota</taxon>
    </lineage>
</organism>
<evidence type="ECO:0008006" key="3">
    <source>
        <dbReference type="Google" id="ProtNLM"/>
    </source>
</evidence>
<accession>A0A0G0QTK5</accession>
<feature type="non-terminal residue" evidence="1">
    <location>
        <position position="1"/>
    </location>
</feature>
<dbReference type="InterPro" id="IPR025101">
    <property type="entry name" value="DUF4012"/>
</dbReference>
<protein>
    <recommendedName>
        <fullName evidence="3">DUF4012 domain-containing protein</fullName>
    </recommendedName>
</protein>
<sequence>EAIKNQELLNQYQVNLIEIIDNTKYVKNIVDKSLPLTKALPKLAGYPVPSNYLFILQNQDELRPTGGFIGTIGLARVSNGNIIKLETHDVYHLDMPATGKVTTVIPPVLQKYLGVNQWFLRDANWSPDWPTSVQKILELYTAENAVATQPYDWQDFDFVIGLTPQVVVDLMNLTGPVRVGGQMYWPENMVDLLQDSTGKDFNQLGYSRWDRKNIVGQIALIMELKLLDSLADNWGNLFSTVINNLDKKNILLYSQDYELQQMFSTYGWTGQIDQGDKDYVMVVDANLAALKTDAVINRRIDYELTEDDQGLTANLTINYANNGSFSWKTTRYRSYTRVYVPLGSKLLRASGYMGEEVTVGEELGKTYFGAFVSIEPGTLANLSFSYELPEKVEELAKLGKYELLIQKQPGSRVSNLRVDLNFKNKIELYKPAIFYAYLLGDRRVRWDTGLEADRQFSVNF</sequence>
<comment type="caution">
    <text evidence="1">The sequence shown here is derived from an EMBL/GenBank/DDBJ whole genome shotgun (WGS) entry which is preliminary data.</text>
</comment>
<evidence type="ECO:0000313" key="2">
    <source>
        <dbReference type="Proteomes" id="UP000034048"/>
    </source>
</evidence>
<dbReference type="Pfam" id="PF13196">
    <property type="entry name" value="DUF4012"/>
    <property type="match status" value="1"/>
</dbReference>
<dbReference type="AlphaFoldDB" id="A0A0G0QTK5"/>
<reference evidence="1 2" key="1">
    <citation type="journal article" date="2015" name="Nature">
        <title>rRNA introns, odd ribosomes, and small enigmatic genomes across a large radiation of phyla.</title>
        <authorList>
            <person name="Brown C.T."/>
            <person name="Hug L.A."/>
            <person name="Thomas B.C."/>
            <person name="Sharon I."/>
            <person name="Castelle C.J."/>
            <person name="Singh A."/>
            <person name="Wilkins M.J."/>
            <person name="Williams K.H."/>
            <person name="Banfield J.F."/>
        </authorList>
    </citation>
    <scope>NUCLEOTIDE SEQUENCE [LARGE SCALE GENOMIC DNA]</scope>
</reference>
<gene>
    <name evidence="1" type="ORF">UT42_C0041G0004</name>
</gene>
<dbReference type="EMBL" id="LBWS01000041">
    <property type="protein sequence ID" value="KKR13675.1"/>
    <property type="molecule type" value="Genomic_DNA"/>
</dbReference>
<dbReference type="Proteomes" id="UP000034048">
    <property type="component" value="Unassembled WGS sequence"/>
</dbReference>
<proteinExistence type="predicted"/>
<name>A0A0G0QTK5_9BACT</name>
<evidence type="ECO:0000313" key="1">
    <source>
        <dbReference type="EMBL" id="KKR13675.1"/>
    </source>
</evidence>